<organism evidence="3 4">
    <name type="scientific">Perkinsus olseni</name>
    <name type="common">Perkinsus atlanticus</name>
    <dbReference type="NCBI Taxonomy" id="32597"/>
    <lineage>
        <taxon>Eukaryota</taxon>
        <taxon>Sar</taxon>
        <taxon>Alveolata</taxon>
        <taxon>Perkinsozoa</taxon>
        <taxon>Perkinsea</taxon>
        <taxon>Perkinsida</taxon>
        <taxon>Perkinsidae</taxon>
        <taxon>Perkinsus</taxon>
    </lineage>
</organism>
<evidence type="ECO:0000256" key="2">
    <source>
        <dbReference type="SAM" id="MobiDB-lite"/>
    </source>
</evidence>
<evidence type="ECO:0000256" key="1">
    <source>
        <dbReference type="SAM" id="Coils"/>
    </source>
</evidence>
<accession>A0A7J6SVF0</accession>
<dbReference type="EMBL" id="JABANO010015882">
    <property type="protein sequence ID" value="KAF4736120.1"/>
    <property type="molecule type" value="Genomic_DNA"/>
</dbReference>
<name>A0A7J6SVF0_PEROL</name>
<proteinExistence type="predicted"/>
<reference evidence="3 4" key="1">
    <citation type="submission" date="2020-04" db="EMBL/GenBank/DDBJ databases">
        <title>Perkinsus olseni comparative genomics.</title>
        <authorList>
            <person name="Bogema D.R."/>
        </authorList>
    </citation>
    <scope>NUCLEOTIDE SEQUENCE [LARGE SCALE GENOMIC DNA]</scope>
    <source>
        <strain evidence="3 4">ATCC PRA-207</strain>
    </source>
</reference>
<protein>
    <submittedName>
        <fullName evidence="3">Uncharacterized protein</fullName>
    </submittedName>
</protein>
<evidence type="ECO:0000313" key="4">
    <source>
        <dbReference type="Proteomes" id="UP000553632"/>
    </source>
</evidence>
<gene>
    <name evidence="3" type="ORF">FOZ63_013662</name>
</gene>
<feature type="compositionally biased region" description="Basic residues" evidence="2">
    <location>
        <begin position="1340"/>
        <end position="1356"/>
    </location>
</feature>
<feature type="coiled-coil region" evidence="1">
    <location>
        <begin position="1180"/>
        <end position="1281"/>
    </location>
</feature>
<keyword evidence="1" id="KW-0175">Coiled coil</keyword>
<comment type="caution">
    <text evidence="3">The sequence shown here is derived from an EMBL/GenBank/DDBJ whole genome shotgun (WGS) entry which is preliminary data.</text>
</comment>
<feature type="coiled-coil region" evidence="1">
    <location>
        <begin position="1121"/>
        <end position="1155"/>
    </location>
</feature>
<evidence type="ECO:0000313" key="3">
    <source>
        <dbReference type="EMBL" id="KAF4736120.1"/>
    </source>
</evidence>
<keyword evidence="4" id="KW-1185">Reference proteome</keyword>
<feature type="coiled-coil region" evidence="1">
    <location>
        <begin position="429"/>
        <end position="456"/>
    </location>
</feature>
<feature type="region of interest" description="Disordered" evidence="2">
    <location>
        <begin position="1326"/>
        <end position="1356"/>
    </location>
</feature>
<feature type="compositionally biased region" description="Basic and acidic residues" evidence="2">
    <location>
        <begin position="1326"/>
        <end position="1339"/>
    </location>
</feature>
<feature type="coiled-coil region" evidence="1">
    <location>
        <begin position="1054"/>
        <end position="1088"/>
    </location>
</feature>
<dbReference type="Proteomes" id="UP000553632">
    <property type="component" value="Unassembled WGS sequence"/>
</dbReference>
<feature type="region of interest" description="Disordered" evidence="2">
    <location>
        <begin position="1"/>
        <end position="21"/>
    </location>
</feature>
<sequence length="1356" mass="155832">MHLTPYRHYYSDGTPQRDGGVATSNSAIDALLDKAIRKPAGDGQDYEQEELQRAKAEGLLVRLLGEGNNENMKKYCRNVLRVRFPKLDEPPTFADGRAIRVITQACGESSTSSAACERSLRESEIQDETVEVEIHLDDLLVVFEVWAFRTSLREWSEGAASASRRRDGAQRLANAVTALRMTSKLKAAALRHWRKCCRRKALIERLQLRFARKGDLGPSAILLWQYPACVIAAFAKWRRWTHWSTKDLPRGGNILYSAVRRLTMRHASTRLRLVARVAYRAEQRRRRVLESCFMAVQRHRNLAMASAKIARHNRVRRRFKLWLTLAHLTREARQAHAISPEMTSFKRRVAVQKVALAISPTLRDRLLFALGRWRQKVCRSKSIQSWERGRMGYEDISSRGQGRVEALSVSLEYEKGRSGHIEAYLKHVIDETHRKLQQAQVEYDQLAAQHQQSVEALSSRCTEGEVAMERLRSRGRQAAVYILRRGLSSPLGDDILLREVIDSWRCTSRAGRAAVCRLRRFAGEQWQWYRWSLVRGMKAGMRLIQERRRARIEGIVRGTSMLWQRVLRPRQAHALYCLRASRPSHASVVIRHTQRLEEVILSVIRGKQQRAALADWRAVAVRVTRRQFASAVLCRAVTRLVRCHMRSSIAELKGRLDENFRRHQELCRVLAALMAAMNRIFLRRALSFWRARAHHLARGAASLRTARRQWATRSLVAVTGRSQTRQMYFNSFVEACTLSRRDRGDRAARALKTWQQAANGTVLRAWSSLCRRLRAVHRFGRLLSCSKIERLRWGLMAFARSRWTSELRSRNLVCLAGRLQLLIGRHLQSYLSLWRSTISSQKYDDLARRSLAAARVARMKRSAIVRLRESARFSRVLSRLGLAVRRALLRTGVYWLRKQLLKCRTARFLTSTVQQVALKHRLQGTAVNVVTHLSEESRCQRLKACFLAWRHRIELLQSKLTLAFKNVSCSHHCSTRNAWRRWIEHVGTQLRSQSVWAAVRQKREYSLSMGLVVLAKVLQRVKTKLLSLGFASLAVHTARLNGVDDAKSFWTGQLERSQENTRTAEERAREYALKLQRAHEDVRETEANSEAHLRSIKDWQQRSQQQEARHSEEVVGLRHSLAALQQTLKNERDANVQLRLEAGQSEAKIEALSRDVDRESRDRLVLAGEVARLRSSEVDVLSAKREVESIEATKKETEDRAREYEQEIGKLRQSASEWKQRAEAQEKKEGDHLRKLQERHSFYKQKCNLQEHQIAGLRSQLESVETDLRESHRALMEWQQNSVDMLNINSGGLHTASSLPNFSNSPGGGLSTTSALAGLAEAIERISHGNGSDIRESPKVAKRAAKSRPNRLPPRR</sequence>